<dbReference type="EMBL" id="LCHQ01000020">
    <property type="protein sequence ID" value="KKT38108.1"/>
    <property type="molecule type" value="Genomic_DNA"/>
</dbReference>
<feature type="chain" id="PRO_5002537440" description="DUF5666 domain-containing protein" evidence="1">
    <location>
        <begin position="22"/>
        <end position="205"/>
    </location>
</feature>
<sequence>MIKKTILTLSLLLTFTSPILAVTSTPSATPTEAQDQVTIIRNIVQQNLATAEAMIRKSSLVGYIGRISAISSTSITLKFNGDTFQVRTSEDTTYNKSGKANFSSLAIQDKAIVIGTMTNKDIIDAKRIVIIKDVPSELPQVVSGKILSADTKTRIIIIRTLSGDQTFILSRRAVLKIDKFVSGKPVVAIFEMQGEDQVITTAKVF</sequence>
<organism evidence="2 3">
    <name type="scientific">Candidatus Collierbacteria bacterium GW2011_GWF1_44_12</name>
    <dbReference type="NCBI Taxonomy" id="1618402"/>
    <lineage>
        <taxon>Bacteria</taxon>
        <taxon>Candidatus Collieribacteriota</taxon>
    </lineage>
</organism>
<dbReference type="AlphaFoldDB" id="A0A0G1GV92"/>
<reference evidence="2 3" key="1">
    <citation type="journal article" date="2015" name="Nature">
        <title>rRNA introns, odd ribosomes, and small enigmatic genomes across a large radiation of phyla.</title>
        <authorList>
            <person name="Brown C.T."/>
            <person name="Hug L.A."/>
            <person name="Thomas B.C."/>
            <person name="Sharon I."/>
            <person name="Castelle C.J."/>
            <person name="Singh A."/>
            <person name="Wilkins M.J."/>
            <person name="Williams K.H."/>
            <person name="Banfield J.F."/>
        </authorList>
    </citation>
    <scope>NUCLEOTIDE SEQUENCE [LARGE SCALE GENOMIC DNA]</scope>
</reference>
<protein>
    <recommendedName>
        <fullName evidence="4">DUF5666 domain-containing protein</fullName>
    </recommendedName>
</protein>
<evidence type="ECO:0000256" key="1">
    <source>
        <dbReference type="SAM" id="SignalP"/>
    </source>
</evidence>
<gene>
    <name evidence="2" type="ORF">UW26_C0020G0006</name>
</gene>
<evidence type="ECO:0000313" key="3">
    <source>
        <dbReference type="Proteomes" id="UP000034097"/>
    </source>
</evidence>
<proteinExistence type="predicted"/>
<name>A0A0G1GV92_9BACT</name>
<evidence type="ECO:0000313" key="2">
    <source>
        <dbReference type="EMBL" id="KKT38108.1"/>
    </source>
</evidence>
<feature type="signal peptide" evidence="1">
    <location>
        <begin position="1"/>
        <end position="21"/>
    </location>
</feature>
<keyword evidence="1" id="KW-0732">Signal</keyword>
<dbReference type="Proteomes" id="UP000034097">
    <property type="component" value="Unassembled WGS sequence"/>
</dbReference>
<comment type="caution">
    <text evidence="2">The sequence shown here is derived from an EMBL/GenBank/DDBJ whole genome shotgun (WGS) entry which is preliminary data.</text>
</comment>
<evidence type="ECO:0008006" key="4">
    <source>
        <dbReference type="Google" id="ProtNLM"/>
    </source>
</evidence>
<accession>A0A0G1GV92</accession>